<keyword evidence="11" id="KW-1185">Reference proteome</keyword>
<accession>A0A5M6D646</accession>
<evidence type="ECO:0000256" key="1">
    <source>
        <dbReference type="ARBA" id="ARBA00001231"/>
    </source>
</evidence>
<dbReference type="PANTHER" id="PTHR22600">
    <property type="entry name" value="BETA-HEXOSAMINIDASE"/>
    <property type="match status" value="1"/>
</dbReference>
<dbReference type="CDD" id="cd06563">
    <property type="entry name" value="GH20_chitobiase-like"/>
    <property type="match status" value="1"/>
</dbReference>
<dbReference type="Pfam" id="PF02838">
    <property type="entry name" value="Glyco_hydro_20b"/>
    <property type="match status" value="1"/>
</dbReference>
<organism evidence="10 11">
    <name type="scientific">Adhaeribacter rhizoryzae</name>
    <dbReference type="NCBI Taxonomy" id="2607907"/>
    <lineage>
        <taxon>Bacteria</taxon>
        <taxon>Pseudomonadati</taxon>
        <taxon>Bacteroidota</taxon>
        <taxon>Cytophagia</taxon>
        <taxon>Cytophagales</taxon>
        <taxon>Hymenobacteraceae</taxon>
        <taxon>Adhaeribacter</taxon>
    </lineage>
</organism>
<dbReference type="Proteomes" id="UP000323426">
    <property type="component" value="Unassembled WGS sequence"/>
</dbReference>
<evidence type="ECO:0000256" key="5">
    <source>
        <dbReference type="ARBA" id="ARBA00023295"/>
    </source>
</evidence>
<dbReference type="PIRSF" id="PIRSF001093">
    <property type="entry name" value="B-hxosamndse_ab_euk"/>
    <property type="match status" value="1"/>
</dbReference>
<dbReference type="Gene3D" id="3.20.20.80">
    <property type="entry name" value="Glycosidases"/>
    <property type="match status" value="1"/>
</dbReference>
<dbReference type="InterPro" id="IPR015882">
    <property type="entry name" value="HEX_bac_N"/>
</dbReference>
<keyword evidence="7" id="KW-0732">Signal</keyword>
<dbReference type="EC" id="3.2.1.52" evidence="3"/>
<dbReference type="SUPFAM" id="SSF51445">
    <property type="entry name" value="(Trans)glycosidases"/>
    <property type="match status" value="1"/>
</dbReference>
<evidence type="ECO:0000256" key="7">
    <source>
        <dbReference type="SAM" id="SignalP"/>
    </source>
</evidence>
<reference evidence="10 11" key="1">
    <citation type="submission" date="2019-09" db="EMBL/GenBank/DDBJ databases">
        <title>Genome sequence and assembly of Adhaeribacter sp.</title>
        <authorList>
            <person name="Chhetri G."/>
        </authorList>
    </citation>
    <scope>NUCLEOTIDE SEQUENCE [LARGE SCALE GENOMIC DNA]</scope>
    <source>
        <strain evidence="10 11">DK36</strain>
    </source>
</reference>
<dbReference type="GO" id="GO:0030203">
    <property type="term" value="P:glycosaminoglycan metabolic process"/>
    <property type="evidence" value="ECO:0007669"/>
    <property type="project" value="TreeGrafter"/>
</dbReference>
<evidence type="ECO:0000256" key="3">
    <source>
        <dbReference type="ARBA" id="ARBA00012663"/>
    </source>
</evidence>
<dbReference type="Pfam" id="PF00728">
    <property type="entry name" value="Glyco_hydro_20"/>
    <property type="match status" value="1"/>
</dbReference>
<dbReference type="RefSeq" id="WP_150090370.1">
    <property type="nucleotide sequence ID" value="NZ_VWSF01000015.1"/>
</dbReference>
<dbReference type="GO" id="GO:0004563">
    <property type="term" value="F:beta-N-acetylhexosaminidase activity"/>
    <property type="evidence" value="ECO:0007669"/>
    <property type="project" value="UniProtKB-EC"/>
</dbReference>
<dbReference type="EMBL" id="VWSF01000015">
    <property type="protein sequence ID" value="KAA5542968.1"/>
    <property type="molecule type" value="Genomic_DNA"/>
</dbReference>
<evidence type="ECO:0000313" key="10">
    <source>
        <dbReference type="EMBL" id="KAA5542968.1"/>
    </source>
</evidence>
<dbReference type="GO" id="GO:0005975">
    <property type="term" value="P:carbohydrate metabolic process"/>
    <property type="evidence" value="ECO:0007669"/>
    <property type="project" value="InterPro"/>
</dbReference>
<dbReference type="SUPFAM" id="SSF55545">
    <property type="entry name" value="beta-N-acetylhexosaminidase-like domain"/>
    <property type="match status" value="1"/>
</dbReference>
<evidence type="ECO:0000256" key="6">
    <source>
        <dbReference type="PIRSR" id="PIRSR625705-1"/>
    </source>
</evidence>
<dbReference type="PRINTS" id="PR00738">
    <property type="entry name" value="GLHYDRLASE20"/>
</dbReference>
<evidence type="ECO:0000313" key="11">
    <source>
        <dbReference type="Proteomes" id="UP000323426"/>
    </source>
</evidence>
<dbReference type="InterPro" id="IPR015883">
    <property type="entry name" value="Glyco_hydro_20_cat"/>
</dbReference>
<protein>
    <recommendedName>
        <fullName evidence="3">beta-N-acetylhexosaminidase</fullName>
        <ecNumber evidence="3">3.2.1.52</ecNumber>
    </recommendedName>
</protein>
<dbReference type="InterPro" id="IPR029018">
    <property type="entry name" value="Hex-like_dom2"/>
</dbReference>
<feature type="domain" description="Glycoside hydrolase family 20 catalytic" evidence="8">
    <location>
        <begin position="156"/>
        <end position="517"/>
    </location>
</feature>
<evidence type="ECO:0000259" key="9">
    <source>
        <dbReference type="Pfam" id="PF02838"/>
    </source>
</evidence>
<evidence type="ECO:0000259" key="8">
    <source>
        <dbReference type="Pfam" id="PF00728"/>
    </source>
</evidence>
<feature type="active site" description="Proton donor" evidence="6">
    <location>
        <position position="347"/>
    </location>
</feature>
<dbReference type="AlphaFoldDB" id="A0A5M6D646"/>
<gene>
    <name evidence="10" type="ORF">F0145_17675</name>
</gene>
<evidence type="ECO:0000256" key="2">
    <source>
        <dbReference type="ARBA" id="ARBA00006285"/>
    </source>
</evidence>
<feature type="signal peptide" evidence="7">
    <location>
        <begin position="1"/>
        <end position="25"/>
    </location>
</feature>
<keyword evidence="4" id="KW-0378">Hydrolase</keyword>
<feature type="domain" description="Beta-hexosaminidase bacterial type N-terminal" evidence="9">
    <location>
        <begin position="27"/>
        <end position="152"/>
    </location>
</feature>
<dbReference type="InterPro" id="IPR017853">
    <property type="entry name" value="GH"/>
</dbReference>
<comment type="similarity">
    <text evidence="2">Belongs to the glycosyl hydrolase 20 family.</text>
</comment>
<dbReference type="GO" id="GO:0016020">
    <property type="term" value="C:membrane"/>
    <property type="evidence" value="ECO:0007669"/>
    <property type="project" value="TreeGrafter"/>
</dbReference>
<name>A0A5M6D646_9BACT</name>
<dbReference type="Gene3D" id="3.30.379.10">
    <property type="entry name" value="Chitobiase/beta-hexosaminidase domain 2-like"/>
    <property type="match status" value="1"/>
</dbReference>
<feature type="chain" id="PRO_5024414940" description="beta-N-acetylhexosaminidase" evidence="7">
    <location>
        <begin position="26"/>
        <end position="560"/>
    </location>
</feature>
<sequence length="560" mass="63932">MIHNQNSITCFLLFFLFGFLFPARAQVNIIPQPANLKMNSDHFVIDKYTVIQYKRTDKELAALATYFANQVKNISDYALPVNKKEKKNIAFVLEKVAEVGPEGYKMAVTPTAIQIKANTKAGIFYGLQSLLQTLPALRTNEPLQVPCMEVTDEPRFGWRGMMLDVSRHFYSVAAIKEYIDLLARYKMNVFHWHLTDNEGWRLEIKKYPKLTAVGAWRKEIPGSIYYKPDSAYTQPLNNTPYTYGGYYTQQEAKEIVAYAQARHITVIPEIEMPGHSGAALTAYPQFACAPHAQEVPNAYTWSGAVDVKKLNLNYCAGNDSSFLFLQGVLQEVMAIFPSEYIHIGGDEVDKYYWKQCPRCQKRIQAEGLKNEEELQSYFIRRMEKYLLAHNKKLLGWDEILEGGLAPSATVMSWRGEKGGIAAAKMGHHVVMSPSNPLYFNRYQADPADEPLGAKFSLNTLDKVYQYNPHSAALSETEKKLILGGQFAIWTEFISSVAHLDYMLLPRMPAIAEALWTPVEKKDFNSFVNRLNQGHFPNWEQQGIRFHPLFYKSRSHEANRK</sequence>
<keyword evidence="5" id="KW-0326">Glycosidase</keyword>
<dbReference type="InterPro" id="IPR025705">
    <property type="entry name" value="Beta_hexosaminidase_sua/sub"/>
</dbReference>
<comment type="catalytic activity">
    <reaction evidence="1">
        <text>Hydrolysis of terminal non-reducing N-acetyl-D-hexosamine residues in N-acetyl-beta-D-hexosaminides.</text>
        <dbReference type="EC" id="3.2.1.52"/>
    </reaction>
</comment>
<dbReference type="PANTHER" id="PTHR22600:SF57">
    <property type="entry name" value="BETA-N-ACETYLHEXOSAMINIDASE"/>
    <property type="match status" value="1"/>
</dbReference>
<proteinExistence type="inferred from homology"/>
<evidence type="ECO:0000256" key="4">
    <source>
        <dbReference type="ARBA" id="ARBA00022801"/>
    </source>
</evidence>
<comment type="caution">
    <text evidence="10">The sequence shown here is derived from an EMBL/GenBank/DDBJ whole genome shotgun (WGS) entry which is preliminary data.</text>
</comment>